<name>A0A024HM06_PSEKB</name>
<dbReference type="AlphaFoldDB" id="A0A024HM06"/>
<dbReference type="PATRIC" id="fig|1301098.3.peg.4228"/>
<evidence type="ECO:0000313" key="2">
    <source>
        <dbReference type="Proteomes" id="UP000025241"/>
    </source>
</evidence>
<keyword evidence="2" id="KW-1185">Reference proteome</keyword>
<dbReference type="KEGG" id="pkc:PKB_4222"/>
<dbReference type="SUPFAM" id="SSF55920">
    <property type="entry name" value="Creatinase/aminopeptidase"/>
    <property type="match status" value="1"/>
</dbReference>
<organism evidence="1 2">
    <name type="scientific">Pseudomonas knackmussii (strain DSM 6978 / CCUG 54928 / LMG 23759 / B13)</name>
    <dbReference type="NCBI Taxonomy" id="1301098"/>
    <lineage>
        <taxon>Bacteria</taxon>
        <taxon>Pseudomonadati</taxon>
        <taxon>Pseudomonadota</taxon>
        <taxon>Gammaproteobacteria</taxon>
        <taxon>Pseudomonadales</taxon>
        <taxon>Pseudomonadaceae</taxon>
        <taxon>Pseudomonas</taxon>
    </lineage>
</organism>
<gene>
    <name evidence="1" type="ORF">PKB_4222</name>
</gene>
<proteinExistence type="predicted"/>
<dbReference type="Gene3D" id="3.90.230.10">
    <property type="entry name" value="Creatinase/methionine aminopeptidase superfamily"/>
    <property type="match status" value="1"/>
</dbReference>
<reference evidence="1 2" key="2">
    <citation type="submission" date="2014-05" db="EMBL/GenBank/DDBJ databases">
        <title>Genome sequence of the 3-chlorobenzoate degrading bacterium Pseudomonas knackmussii B13 shows multiple evidence for horizontal gene transfer.</title>
        <authorList>
            <person name="Miyazaki R."/>
            <person name="Bertelli C."/>
            <person name="Falquet L."/>
            <person name="Robinson-Rechavi M."/>
            <person name="Gharib W."/>
            <person name="Roy S."/>
            <person name="Van der Meer J.R."/>
        </authorList>
    </citation>
    <scope>NUCLEOTIDE SEQUENCE [LARGE SCALE GENOMIC DNA]</scope>
    <source>
        <strain evidence="1 2">B13</strain>
    </source>
</reference>
<sequence length="45" mass="5196">MKRPPIRRRTPAELDKALRLEPGMLFTIEPMIYAGRTETREPADA</sequence>
<dbReference type="STRING" id="1301098.PKB_4222"/>
<dbReference type="HOGENOM" id="CLU_3204140_0_0_6"/>
<reference evidence="1 2" key="1">
    <citation type="submission" date="2013-03" db="EMBL/GenBank/DDBJ databases">
        <authorList>
            <person name="Linke B."/>
        </authorList>
    </citation>
    <scope>NUCLEOTIDE SEQUENCE [LARGE SCALE GENOMIC DNA]</scope>
    <source>
        <strain evidence="1 2">B13</strain>
    </source>
</reference>
<protein>
    <submittedName>
        <fullName evidence="1">Uncharacterized protein</fullName>
    </submittedName>
</protein>
<evidence type="ECO:0000313" key="1">
    <source>
        <dbReference type="EMBL" id="CDF85547.1"/>
    </source>
</evidence>
<dbReference type="Proteomes" id="UP000025241">
    <property type="component" value="Chromosome I"/>
</dbReference>
<dbReference type="EMBL" id="HG322950">
    <property type="protein sequence ID" value="CDF85547.1"/>
    <property type="molecule type" value="Genomic_DNA"/>
</dbReference>
<dbReference type="InterPro" id="IPR036005">
    <property type="entry name" value="Creatinase/aminopeptidase-like"/>
</dbReference>
<accession>A0A024HM06</accession>
<dbReference type="RefSeq" id="WP_197539232.1">
    <property type="nucleotide sequence ID" value="NZ_HG322950.1"/>
</dbReference>